<evidence type="ECO:0000256" key="5">
    <source>
        <dbReference type="ARBA" id="ARBA00022741"/>
    </source>
</evidence>
<dbReference type="Pfam" id="PF02518">
    <property type="entry name" value="HATPase_c"/>
    <property type="match status" value="1"/>
</dbReference>
<dbReference type="InterPro" id="IPR004358">
    <property type="entry name" value="Sig_transdc_His_kin-like_C"/>
</dbReference>
<dbReference type="InterPro" id="IPR003594">
    <property type="entry name" value="HATPase_dom"/>
</dbReference>
<feature type="coiled-coil region" evidence="9">
    <location>
        <begin position="230"/>
        <end position="271"/>
    </location>
</feature>
<keyword evidence="8" id="KW-0902">Two-component regulatory system</keyword>
<keyword evidence="10" id="KW-1133">Transmembrane helix</keyword>
<dbReference type="Pfam" id="PF00512">
    <property type="entry name" value="HisKA"/>
    <property type="match status" value="1"/>
</dbReference>
<name>A0A832A1K4_9BACT</name>
<comment type="catalytic activity">
    <reaction evidence="1">
        <text>ATP + protein L-histidine = ADP + protein N-phospho-L-histidine.</text>
        <dbReference type="EC" id="2.7.13.3"/>
    </reaction>
</comment>
<feature type="transmembrane region" description="Helical" evidence="10">
    <location>
        <begin position="187"/>
        <end position="207"/>
    </location>
</feature>
<keyword evidence="4" id="KW-0808">Transferase</keyword>
<dbReference type="Gene3D" id="1.10.287.130">
    <property type="match status" value="1"/>
</dbReference>
<evidence type="ECO:0000256" key="2">
    <source>
        <dbReference type="ARBA" id="ARBA00012438"/>
    </source>
</evidence>
<keyword evidence="3" id="KW-0597">Phosphoprotein</keyword>
<dbReference type="PRINTS" id="PR00344">
    <property type="entry name" value="BCTRLSENSOR"/>
</dbReference>
<dbReference type="GO" id="GO:0000155">
    <property type="term" value="F:phosphorelay sensor kinase activity"/>
    <property type="evidence" value="ECO:0007669"/>
    <property type="project" value="InterPro"/>
</dbReference>
<evidence type="ECO:0000256" key="8">
    <source>
        <dbReference type="ARBA" id="ARBA00023012"/>
    </source>
</evidence>
<keyword evidence="10" id="KW-0472">Membrane</keyword>
<dbReference type="PANTHER" id="PTHR43065">
    <property type="entry name" value="SENSOR HISTIDINE KINASE"/>
    <property type="match status" value="1"/>
</dbReference>
<dbReference type="SMART" id="SM00388">
    <property type="entry name" value="HisKA"/>
    <property type="match status" value="1"/>
</dbReference>
<keyword evidence="10" id="KW-0812">Transmembrane</keyword>
<dbReference type="SUPFAM" id="SSF47384">
    <property type="entry name" value="Homodimeric domain of signal transducing histidine kinase"/>
    <property type="match status" value="1"/>
</dbReference>
<dbReference type="InterPro" id="IPR005467">
    <property type="entry name" value="His_kinase_dom"/>
</dbReference>
<evidence type="ECO:0000256" key="6">
    <source>
        <dbReference type="ARBA" id="ARBA00022777"/>
    </source>
</evidence>
<keyword evidence="9" id="KW-0175">Coiled coil</keyword>
<dbReference type="InterPro" id="IPR036890">
    <property type="entry name" value="HATPase_C_sf"/>
</dbReference>
<protein>
    <recommendedName>
        <fullName evidence="2">histidine kinase</fullName>
        <ecNumber evidence="2">2.7.13.3</ecNumber>
    </recommendedName>
</protein>
<dbReference type="PANTHER" id="PTHR43065:SF10">
    <property type="entry name" value="PEROXIDE STRESS-ACTIVATED HISTIDINE KINASE MAK3"/>
    <property type="match status" value="1"/>
</dbReference>
<reference evidence="12" key="1">
    <citation type="journal article" date="2020" name="mSystems">
        <title>Genome- and Community-Level Interaction Insights into Carbon Utilization and Element Cycling Functions of Hydrothermarchaeota in Hydrothermal Sediment.</title>
        <authorList>
            <person name="Zhou Z."/>
            <person name="Liu Y."/>
            <person name="Xu W."/>
            <person name="Pan J."/>
            <person name="Luo Z.H."/>
            <person name="Li M."/>
        </authorList>
    </citation>
    <scope>NUCLEOTIDE SEQUENCE [LARGE SCALE GENOMIC DNA]</scope>
    <source>
        <strain evidence="12">SpSt-456</strain>
    </source>
</reference>
<evidence type="ECO:0000256" key="3">
    <source>
        <dbReference type="ARBA" id="ARBA00022553"/>
    </source>
</evidence>
<dbReference type="EMBL" id="DSTK01000006">
    <property type="protein sequence ID" value="HFK95967.1"/>
    <property type="molecule type" value="Genomic_DNA"/>
</dbReference>
<proteinExistence type="predicted"/>
<evidence type="ECO:0000256" key="4">
    <source>
        <dbReference type="ARBA" id="ARBA00022679"/>
    </source>
</evidence>
<dbReference type="EC" id="2.7.13.3" evidence="2"/>
<evidence type="ECO:0000256" key="10">
    <source>
        <dbReference type="SAM" id="Phobius"/>
    </source>
</evidence>
<keyword evidence="5" id="KW-0547">Nucleotide-binding</keyword>
<dbReference type="SUPFAM" id="SSF55874">
    <property type="entry name" value="ATPase domain of HSP90 chaperone/DNA topoisomerase II/histidine kinase"/>
    <property type="match status" value="1"/>
</dbReference>
<organism evidence="12">
    <name type="scientific">Desulfacinum infernum</name>
    <dbReference type="NCBI Taxonomy" id="35837"/>
    <lineage>
        <taxon>Bacteria</taxon>
        <taxon>Pseudomonadati</taxon>
        <taxon>Thermodesulfobacteriota</taxon>
        <taxon>Syntrophobacteria</taxon>
        <taxon>Syntrophobacterales</taxon>
        <taxon>Syntrophobacteraceae</taxon>
        <taxon>Desulfacinum</taxon>
    </lineage>
</organism>
<comment type="caution">
    <text evidence="12">The sequence shown here is derived from an EMBL/GenBank/DDBJ whole genome shotgun (WGS) entry which is preliminary data.</text>
</comment>
<dbReference type="SMART" id="SM00387">
    <property type="entry name" value="HATPase_c"/>
    <property type="match status" value="1"/>
</dbReference>
<dbReference type="CDD" id="cd00082">
    <property type="entry name" value="HisKA"/>
    <property type="match status" value="1"/>
</dbReference>
<sequence length="499" mass="56700">MGRFLALSLRSRIFVLLAALIGVNCAGALITIWYTSHTLEVSESMVKRDVQALLAAEKLGSALVMQKGYVTYYYLTGDEQWLGRLKEHQLAFQYWLGTAGERSRMEEGRRILDEIAGAYQRFEASRDQVIQLYREGRKEEGAQQHWTVRDQFHQIYALTEKFKNLHEAQIQRNQELYARKAKSLTRLAWVALPVALLVGVTLAMVLWGQILEPIRRLAFQQEKGRVPDRAEDTRDEVKALSRRVHSLLEDVDRAHEELEESREHLIQSEKLAMVGKLAAGVAHSIRNPLTSVKMRLFSLERSLSLDPTQREDFEVIAEEIAHIDTIVGNFLEFSRPPKLKMQQVSLSDVVDMTLQLLRHRLDSYGVHIEVDRKGRLPKASLDPDQMKEVLVNLILNACEALGEGGRIRIVEESGMMGDQGFVLLVRIKDNGPGIPEEIQDKIFEPFFSTKEEGSGLGLAIARRILQDHKGWIHVHSKPGQGATFVVGLPCEERGLWLRS</sequence>
<dbReference type="AlphaFoldDB" id="A0A832A1K4"/>
<accession>A0A832A1K4</accession>
<evidence type="ECO:0000256" key="1">
    <source>
        <dbReference type="ARBA" id="ARBA00000085"/>
    </source>
</evidence>
<evidence type="ECO:0000259" key="11">
    <source>
        <dbReference type="PROSITE" id="PS50109"/>
    </source>
</evidence>
<keyword evidence="7" id="KW-0067">ATP-binding</keyword>
<feature type="transmembrane region" description="Helical" evidence="10">
    <location>
        <begin position="12"/>
        <end position="35"/>
    </location>
</feature>
<evidence type="ECO:0000313" key="12">
    <source>
        <dbReference type="EMBL" id="HFK95967.1"/>
    </source>
</evidence>
<dbReference type="GO" id="GO:0005524">
    <property type="term" value="F:ATP binding"/>
    <property type="evidence" value="ECO:0007669"/>
    <property type="project" value="UniProtKB-KW"/>
</dbReference>
<keyword evidence="6 12" id="KW-0418">Kinase</keyword>
<dbReference type="Gene3D" id="3.30.565.10">
    <property type="entry name" value="Histidine kinase-like ATPase, C-terminal domain"/>
    <property type="match status" value="1"/>
</dbReference>
<evidence type="ECO:0000256" key="9">
    <source>
        <dbReference type="SAM" id="Coils"/>
    </source>
</evidence>
<dbReference type="InterPro" id="IPR036097">
    <property type="entry name" value="HisK_dim/P_sf"/>
</dbReference>
<feature type="domain" description="Histidine kinase" evidence="11">
    <location>
        <begin position="280"/>
        <end position="492"/>
    </location>
</feature>
<dbReference type="PROSITE" id="PS50109">
    <property type="entry name" value="HIS_KIN"/>
    <property type="match status" value="1"/>
</dbReference>
<dbReference type="InterPro" id="IPR003661">
    <property type="entry name" value="HisK_dim/P_dom"/>
</dbReference>
<evidence type="ECO:0000256" key="7">
    <source>
        <dbReference type="ARBA" id="ARBA00022840"/>
    </source>
</evidence>
<gene>
    <name evidence="12" type="ORF">ENS06_01425</name>
</gene>